<keyword evidence="2" id="KW-1185">Reference proteome</keyword>
<accession>A0A4U6QRG3</accession>
<dbReference type="InterPro" id="IPR007833">
    <property type="entry name" value="Capsule_polysaccharide_synth"/>
</dbReference>
<evidence type="ECO:0008006" key="3">
    <source>
        <dbReference type="Google" id="ProtNLM"/>
    </source>
</evidence>
<evidence type="ECO:0000313" key="2">
    <source>
        <dbReference type="Proteomes" id="UP000308488"/>
    </source>
</evidence>
<dbReference type="Pfam" id="PF05159">
    <property type="entry name" value="Capsule_synth"/>
    <property type="match status" value="1"/>
</dbReference>
<reference evidence="1 2" key="1">
    <citation type="submission" date="2019-05" db="EMBL/GenBank/DDBJ databases">
        <title>Marinobacter panjinensis sp. nov., a moderately halophilic bacterium isolated from sea tidal flat environment.</title>
        <authorList>
            <person name="Yang W."/>
            <person name="An M."/>
            <person name="He W."/>
            <person name="Luo X."/>
            <person name="Zhu L."/>
            <person name="Chen G."/>
            <person name="Zhang Y."/>
            <person name="Wang Y."/>
        </authorList>
    </citation>
    <scope>NUCLEOTIDE SEQUENCE [LARGE SCALE GENOMIC DNA]</scope>
    <source>
        <strain evidence="1 2">PJ-16</strain>
    </source>
</reference>
<evidence type="ECO:0000313" key="1">
    <source>
        <dbReference type="EMBL" id="TKV63343.1"/>
    </source>
</evidence>
<dbReference type="RefSeq" id="WP_137438027.1">
    <property type="nucleotide sequence ID" value="NZ_JANRHC010000007.1"/>
</dbReference>
<organism evidence="1 2">
    <name type="scientific">Marinobacter panjinensis</name>
    <dbReference type="NCBI Taxonomy" id="2576384"/>
    <lineage>
        <taxon>Bacteria</taxon>
        <taxon>Pseudomonadati</taxon>
        <taxon>Pseudomonadota</taxon>
        <taxon>Gammaproteobacteria</taxon>
        <taxon>Pseudomonadales</taxon>
        <taxon>Marinobacteraceae</taxon>
        <taxon>Marinobacter</taxon>
    </lineage>
</organism>
<protein>
    <recommendedName>
        <fullName evidence="3">Capsule polysaccharide biosynthesis protein</fullName>
    </recommendedName>
</protein>
<dbReference type="AlphaFoldDB" id="A0A4U6QRG3"/>
<comment type="caution">
    <text evidence="1">The sequence shown here is derived from an EMBL/GenBank/DDBJ whole genome shotgun (WGS) entry which is preliminary data.</text>
</comment>
<gene>
    <name evidence="1" type="ORF">FDP08_19775</name>
</gene>
<dbReference type="EMBL" id="SZYH01000003">
    <property type="protein sequence ID" value="TKV63343.1"/>
    <property type="molecule type" value="Genomic_DNA"/>
</dbReference>
<dbReference type="Proteomes" id="UP000308488">
    <property type="component" value="Unassembled WGS sequence"/>
</dbReference>
<sequence length="489" mass="54882">MSNRGLFFVTNHENAPLISKRLVESYPVIISREESDLSFSAGVSCEFYSTEYIKSPFSERVGDSDYKDIEASLDLALGNAHTFFILERLRYFNGTAKIDPFRSCFNYLPYLQDSLLRAADVLCAAKPDYIVFSSTPHDLEAWLTFLHASSLGVPVYVVCQTELPWRVFLKQIGAEPGLGYRILSYYPERNLPHQKQAVIQGRDLSSAGHDYILAKRNNYSLAEPLYMKQQKNGGEKDLASRAQKLKARLVARGMPKNRTSASNFDRELSKMLDRYRASKLRRALRKYSIDTIPDGKFVCLFLHFQPERTSIPEGGRYASQINAISALRSQLPDDWALLVKEHPSMFLLKSKRPFRHPDFYTLVASMPKTYMLDESHSSFDLIDQAQAVATLTGTVGFEALCRGCVAIVLGDAAYRGYPGVVDIYDIQSRDITLEERIGSASVELKDSSAIEACAVVTEQASYSDGIRSELVTPETMDIALMALAEELSP</sequence>
<dbReference type="OrthoDB" id="5448633at2"/>
<name>A0A4U6QRG3_9GAMM</name>
<dbReference type="GO" id="GO:0000271">
    <property type="term" value="P:polysaccharide biosynthetic process"/>
    <property type="evidence" value="ECO:0007669"/>
    <property type="project" value="InterPro"/>
</dbReference>
<proteinExistence type="predicted"/>
<dbReference type="GO" id="GO:0015774">
    <property type="term" value="P:polysaccharide transport"/>
    <property type="evidence" value="ECO:0007669"/>
    <property type="project" value="InterPro"/>
</dbReference>